<evidence type="ECO:0000313" key="2">
    <source>
        <dbReference type="Proteomes" id="UP000007174"/>
    </source>
</evidence>
<proteinExistence type="predicted"/>
<dbReference type="Proteomes" id="UP000007174">
    <property type="component" value="Unassembled WGS sequence"/>
</dbReference>
<evidence type="ECO:0000313" key="1">
    <source>
        <dbReference type="EMBL" id="CCF47168.1"/>
    </source>
</evidence>
<reference evidence="2" key="1">
    <citation type="journal article" date="2012" name="Nat. Genet.">
        <title>Lifestyle transitions in plant pathogenic Colletotrichum fungi deciphered by genome and transcriptome analyses.</title>
        <authorList>
            <person name="O'Connell R.J."/>
            <person name="Thon M.R."/>
            <person name="Hacquard S."/>
            <person name="Amyotte S.G."/>
            <person name="Kleemann J."/>
            <person name="Torres M.F."/>
            <person name="Damm U."/>
            <person name="Buiate E.A."/>
            <person name="Epstein L."/>
            <person name="Alkan N."/>
            <person name="Altmueller J."/>
            <person name="Alvarado-Balderrama L."/>
            <person name="Bauser C.A."/>
            <person name="Becker C."/>
            <person name="Birren B.W."/>
            <person name="Chen Z."/>
            <person name="Choi J."/>
            <person name="Crouch J.A."/>
            <person name="Duvick J.P."/>
            <person name="Farman M.A."/>
            <person name="Gan P."/>
            <person name="Heiman D."/>
            <person name="Henrissat B."/>
            <person name="Howard R.J."/>
            <person name="Kabbage M."/>
            <person name="Koch C."/>
            <person name="Kracher B."/>
            <person name="Kubo Y."/>
            <person name="Law A.D."/>
            <person name="Lebrun M.-H."/>
            <person name="Lee Y.-H."/>
            <person name="Miyara I."/>
            <person name="Moore N."/>
            <person name="Neumann U."/>
            <person name="Nordstroem K."/>
            <person name="Panaccione D.G."/>
            <person name="Panstruga R."/>
            <person name="Place M."/>
            <person name="Proctor R.H."/>
            <person name="Prusky D."/>
            <person name="Rech G."/>
            <person name="Reinhardt R."/>
            <person name="Rollins J.A."/>
            <person name="Rounsley S."/>
            <person name="Schardl C.L."/>
            <person name="Schwartz D.C."/>
            <person name="Shenoy N."/>
            <person name="Shirasu K."/>
            <person name="Sikhakolli U.R."/>
            <person name="Stueber K."/>
            <person name="Sukno S.A."/>
            <person name="Sweigard J.A."/>
            <person name="Takano Y."/>
            <person name="Takahara H."/>
            <person name="Trail F."/>
            <person name="van der Does H.C."/>
            <person name="Voll L.M."/>
            <person name="Will I."/>
            <person name="Young S."/>
            <person name="Zeng Q."/>
            <person name="Zhang J."/>
            <person name="Zhou S."/>
            <person name="Dickman M.B."/>
            <person name="Schulze-Lefert P."/>
            <person name="Ver Loren van Themaat E."/>
            <person name="Ma L.-J."/>
            <person name="Vaillancourt L.J."/>
        </authorList>
    </citation>
    <scope>NUCLEOTIDE SEQUENCE [LARGE SCALE GENOMIC DNA]</scope>
    <source>
        <strain evidence="2">IMI 349063</strain>
    </source>
</reference>
<feature type="non-terminal residue" evidence="1">
    <location>
        <position position="229"/>
    </location>
</feature>
<protein>
    <submittedName>
        <fullName evidence="1">Uncharacterized protein</fullName>
    </submittedName>
</protein>
<sequence length="229" mass="24647">MAAFPHIACDVRPTSHFTGPKREYLAGFVDLLSISGSVRKAVLSDTLAGAARNVWNGFPLRSPSSLPSSYSDQGAWSSGSDEAPLVKTTSRYWLDGSSQLQLANTYVGDLAIPRTVTEQYLTQSSGFCYDEWDRGWSMMSISRRNIEWNGPGRCAFVCWGDVHTTQAQEASSTDHCHETVSLVCNGAAACGPQPPPGGQADAIGTCGQCARTHPALRSARYNLVHYPAG</sequence>
<gene>
    <name evidence="1" type="ORF">CH063_15662</name>
</gene>
<dbReference type="HOGENOM" id="CLU_1212274_0_0_1"/>
<name>H1W3V5_COLHI</name>
<organism evidence="1 2">
    <name type="scientific">Colletotrichum higginsianum (strain IMI 349063)</name>
    <name type="common">Crucifer anthracnose fungus</name>
    <dbReference type="NCBI Taxonomy" id="759273"/>
    <lineage>
        <taxon>Eukaryota</taxon>
        <taxon>Fungi</taxon>
        <taxon>Dikarya</taxon>
        <taxon>Ascomycota</taxon>
        <taxon>Pezizomycotina</taxon>
        <taxon>Sordariomycetes</taxon>
        <taxon>Hypocreomycetidae</taxon>
        <taxon>Glomerellales</taxon>
        <taxon>Glomerellaceae</taxon>
        <taxon>Colletotrichum</taxon>
        <taxon>Colletotrichum destructivum species complex</taxon>
    </lineage>
</organism>
<dbReference type="EMBL" id="CACQ02009437">
    <property type="protein sequence ID" value="CCF47168.1"/>
    <property type="molecule type" value="Genomic_DNA"/>
</dbReference>
<dbReference type="AlphaFoldDB" id="H1W3V5"/>
<accession>H1W3V5</accession>